<keyword evidence="2" id="KW-1185">Reference proteome</keyword>
<sequence>MEPIDPRYGNSALFAPELQKLQLTAGTDVYPAFPNDIFATYQSGHNAVFTLPCTYAGEPTNAESNVTVHLHDFSFIGGAWAENGFITVVFKFRAWRIWVPVPEENLDEELELPCGISYTSDKGLLMTDVYLKTRGGGREMISVCLDDCEIKGVEAKVEGDNSIAVLLDFGGRLWVFVDHDYVMRRGYKYWSKP</sequence>
<dbReference type="AlphaFoldDB" id="A0A0U5FVP8"/>
<proteinExistence type="predicted"/>
<gene>
    <name evidence="1" type="ORF">ASPCAL00756</name>
</gene>
<organism evidence="1 2">
    <name type="scientific">Aspergillus calidoustus</name>
    <dbReference type="NCBI Taxonomy" id="454130"/>
    <lineage>
        <taxon>Eukaryota</taxon>
        <taxon>Fungi</taxon>
        <taxon>Dikarya</taxon>
        <taxon>Ascomycota</taxon>
        <taxon>Pezizomycotina</taxon>
        <taxon>Eurotiomycetes</taxon>
        <taxon>Eurotiomycetidae</taxon>
        <taxon>Eurotiales</taxon>
        <taxon>Aspergillaceae</taxon>
        <taxon>Aspergillus</taxon>
        <taxon>Aspergillus subgen. Nidulantes</taxon>
    </lineage>
</organism>
<evidence type="ECO:0000313" key="1">
    <source>
        <dbReference type="EMBL" id="CEL01167.1"/>
    </source>
</evidence>
<name>A0A0U5FVP8_ASPCI</name>
<reference evidence="2" key="1">
    <citation type="journal article" date="2016" name="Genome Announc.">
        <title>Draft genome sequences of fungus Aspergillus calidoustus.</title>
        <authorList>
            <person name="Horn F."/>
            <person name="Linde J."/>
            <person name="Mattern D.J."/>
            <person name="Walther G."/>
            <person name="Guthke R."/>
            <person name="Scherlach K."/>
            <person name="Martin K."/>
            <person name="Brakhage A.A."/>
            <person name="Petzke L."/>
            <person name="Valiante V."/>
        </authorList>
    </citation>
    <scope>NUCLEOTIDE SEQUENCE [LARGE SCALE GENOMIC DNA]</scope>
    <source>
        <strain evidence="2">SF006504</strain>
    </source>
</reference>
<dbReference type="EMBL" id="CDMC01000001">
    <property type="protein sequence ID" value="CEL01167.1"/>
    <property type="molecule type" value="Genomic_DNA"/>
</dbReference>
<protein>
    <submittedName>
        <fullName evidence="1">Uncharacterized protein</fullName>
    </submittedName>
</protein>
<evidence type="ECO:0000313" key="2">
    <source>
        <dbReference type="Proteomes" id="UP000054771"/>
    </source>
</evidence>
<accession>A0A0U5FVP8</accession>
<dbReference type="Proteomes" id="UP000054771">
    <property type="component" value="Unassembled WGS sequence"/>
</dbReference>